<feature type="transmembrane region" description="Helical" evidence="8">
    <location>
        <begin position="397"/>
        <end position="421"/>
    </location>
</feature>
<dbReference type="GO" id="GO:0005886">
    <property type="term" value="C:plasma membrane"/>
    <property type="evidence" value="ECO:0007669"/>
    <property type="project" value="UniProtKB-SubCell"/>
</dbReference>
<reference evidence="10 11" key="1">
    <citation type="submission" date="2019-03" db="EMBL/GenBank/DDBJ databases">
        <title>Freshwater and sediment microbial communities from various areas in North America, analyzing microbe dynamics in response to fracking.</title>
        <authorList>
            <person name="Lamendella R."/>
        </authorList>
    </citation>
    <scope>NUCLEOTIDE SEQUENCE [LARGE SCALE GENOMIC DNA]</scope>
    <source>
        <strain evidence="10 11">1_TX</strain>
    </source>
</reference>
<feature type="transmembrane region" description="Helical" evidence="8">
    <location>
        <begin position="166"/>
        <end position="190"/>
    </location>
</feature>
<feature type="transmembrane region" description="Helical" evidence="8">
    <location>
        <begin position="341"/>
        <end position="362"/>
    </location>
</feature>
<keyword evidence="3" id="KW-0328">Glycosyltransferase</keyword>
<dbReference type="EMBL" id="SNWH01000014">
    <property type="protein sequence ID" value="TDO04614.1"/>
    <property type="molecule type" value="Genomic_DNA"/>
</dbReference>
<dbReference type="GO" id="GO:0009103">
    <property type="term" value="P:lipopolysaccharide biosynthetic process"/>
    <property type="evidence" value="ECO:0007669"/>
    <property type="project" value="UniProtKB-ARBA"/>
</dbReference>
<evidence type="ECO:0000256" key="5">
    <source>
        <dbReference type="ARBA" id="ARBA00022692"/>
    </source>
</evidence>
<feature type="transmembrane region" description="Helical" evidence="8">
    <location>
        <begin position="119"/>
        <end position="136"/>
    </location>
</feature>
<feature type="transmembrane region" description="Helical" evidence="8">
    <location>
        <begin position="12"/>
        <end position="33"/>
    </location>
</feature>
<keyword evidence="6 8" id="KW-1133">Transmembrane helix</keyword>
<evidence type="ECO:0000256" key="6">
    <source>
        <dbReference type="ARBA" id="ARBA00022989"/>
    </source>
</evidence>
<keyword evidence="7 8" id="KW-0472">Membrane</keyword>
<comment type="caution">
    <text evidence="10">The sequence shown here is derived from an EMBL/GenBank/DDBJ whole genome shotgun (WGS) entry which is preliminary data.</text>
</comment>
<feature type="transmembrane region" description="Helical" evidence="8">
    <location>
        <begin position="210"/>
        <end position="230"/>
    </location>
</feature>
<keyword evidence="4 10" id="KW-0808">Transferase</keyword>
<protein>
    <submittedName>
        <fullName evidence="10">4-amino-4-deoxy-L-arabinose transferase-like glycosyltransferase</fullName>
    </submittedName>
</protein>
<name>A0A4R6H957_9GAMM</name>
<evidence type="ECO:0000256" key="8">
    <source>
        <dbReference type="SAM" id="Phobius"/>
    </source>
</evidence>
<evidence type="ECO:0000256" key="1">
    <source>
        <dbReference type="ARBA" id="ARBA00004651"/>
    </source>
</evidence>
<keyword evidence="2" id="KW-1003">Cell membrane</keyword>
<feature type="transmembrane region" description="Helical" evidence="8">
    <location>
        <begin position="317"/>
        <end position="335"/>
    </location>
</feature>
<feature type="transmembrane region" description="Helical" evidence="8">
    <location>
        <begin position="292"/>
        <end position="310"/>
    </location>
</feature>
<organism evidence="10 11">
    <name type="scientific">Halomonas ventosae</name>
    <dbReference type="NCBI Taxonomy" id="229007"/>
    <lineage>
        <taxon>Bacteria</taxon>
        <taxon>Pseudomonadati</taxon>
        <taxon>Pseudomonadota</taxon>
        <taxon>Gammaproteobacteria</taxon>
        <taxon>Oceanospirillales</taxon>
        <taxon>Halomonadaceae</taxon>
        <taxon>Halomonas</taxon>
    </lineage>
</organism>
<dbReference type="AlphaFoldDB" id="A0A4R6H957"/>
<dbReference type="InterPro" id="IPR050297">
    <property type="entry name" value="LipidA_mod_glycosyltrf_83"/>
</dbReference>
<dbReference type="Proteomes" id="UP000295150">
    <property type="component" value="Unassembled WGS sequence"/>
</dbReference>
<feature type="domain" description="Glycosyltransferase RgtA/B/C/D-like" evidence="9">
    <location>
        <begin position="65"/>
        <end position="212"/>
    </location>
</feature>
<comment type="subcellular location">
    <subcellularLocation>
        <location evidence="1">Cell membrane</location>
        <topology evidence="1">Multi-pass membrane protein</topology>
    </subcellularLocation>
</comment>
<sequence>MREAGVMRVSGAIFAMALGVAIILARVAALPLMPIDETRYLSVAWEMWQHQSFLVPLLNGEAYSHKPPLLFWLIQLGWWLFGTSDWVARLVIPTVGLAGFWLVADIVRQLAPDARRVAWWAPVVLLSTTLWFLYLALSMFDILLSVCLLLAVDGWLRYLRTGHRRLLILAGLAVGLGVLAKGPVVFVYWLPLALATRFWWPDKALRQARIWTALLAASLLGGLIGLAWAIPAAIAGGEAYANAILWSQSAGRVTQAFDHARPWYWYLPALLVATLPWPLIGLWQKPWTATPLQRFALCGILPPLLLLSLISGKQAHYLMPILPFLAIWLSLQLVARPPGRQWGVALLLLAMTGLMALLPDIVVRIFPQAPLSSWSRLGTLIPLALTLWLLSRPCRAALVLAWPLTLLTLLLLLSPAIRHYYDLAPMARRLADLESRGIPVAYAGEYHNQFRFLGRLETDLTEIDADRVLQAWLANHPQGRVIEVLREPTQRQSEIASYHQPFRGRSYLIVPGDRWEAFVAASAEPSE</sequence>
<evidence type="ECO:0000256" key="7">
    <source>
        <dbReference type="ARBA" id="ARBA00023136"/>
    </source>
</evidence>
<dbReference type="PANTHER" id="PTHR33908:SF3">
    <property type="entry name" value="UNDECAPRENYL PHOSPHATE-ALPHA-4-AMINO-4-DEOXY-L-ARABINOSE ARABINOSYL TRANSFERASE"/>
    <property type="match status" value="1"/>
</dbReference>
<feature type="transmembrane region" description="Helical" evidence="8">
    <location>
        <begin position="374"/>
        <end position="391"/>
    </location>
</feature>
<dbReference type="InterPro" id="IPR038731">
    <property type="entry name" value="RgtA/B/C-like"/>
</dbReference>
<evidence type="ECO:0000256" key="2">
    <source>
        <dbReference type="ARBA" id="ARBA00022475"/>
    </source>
</evidence>
<dbReference type="GO" id="GO:0010041">
    <property type="term" value="P:response to iron(III) ion"/>
    <property type="evidence" value="ECO:0007669"/>
    <property type="project" value="TreeGrafter"/>
</dbReference>
<evidence type="ECO:0000256" key="3">
    <source>
        <dbReference type="ARBA" id="ARBA00022676"/>
    </source>
</evidence>
<evidence type="ECO:0000313" key="11">
    <source>
        <dbReference type="Proteomes" id="UP000295150"/>
    </source>
</evidence>
<keyword evidence="11" id="KW-1185">Reference proteome</keyword>
<gene>
    <name evidence="10" type="ORF">DFO68_11432</name>
</gene>
<keyword evidence="5 8" id="KW-0812">Transmembrane</keyword>
<evidence type="ECO:0000259" key="9">
    <source>
        <dbReference type="Pfam" id="PF13231"/>
    </source>
</evidence>
<dbReference type="PANTHER" id="PTHR33908">
    <property type="entry name" value="MANNOSYLTRANSFERASE YKCB-RELATED"/>
    <property type="match status" value="1"/>
</dbReference>
<feature type="transmembrane region" description="Helical" evidence="8">
    <location>
        <begin position="86"/>
        <end position="107"/>
    </location>
</feature>
<evidence type="ECO:0000256" key="4">
    <source>
        <dbReference type="ARBA" id="ARBA00022679"/>
    </source>
</evidence>
<proteinExistence type="predicted"/>
<dbReference type="Pfam" id="PF13231">
    <property type="entry name" value="PMT_2"/>
    <property type="match status" value="1"/>
</dbReference>
<accession>A0A4R6H957</accession>
<feature type="transmembrane region" description="Helical" evidence="8">
    <location>
        <begin position="263"/>
        <end position="280"/>
    </location>
</feature>
<evidence type="ECO:0000313" key="10">
    <source>
        <dbReference type="EMBL" id="TDO04614.1"/>
    </source>
</evidence>
<dbReference type="GO" id="GO:0016763">
    <property type="term" value="F:pentosyltransferase activity"/>
    <property type="evidence" value="ECO:0007669"/>
    <property type="project" value="TreeGrafter"/>
</dbReference>